<evidence type="ECO:0000313" key="14">
    <source>
        <dbReference type="EMBL" id="REA62088.1"/>
    </source>
</evidence>
<comment type="similarity">
    <text evidence="1">Belongs to the peptidase M4 family.</text>
</comment>
<evidence type="ECO:0000259" key="12">
    <source>
        <dbReference type="Pfam" id="PF07504"/>
    </source>
</evidence>
<dbReference type="InterPro" id="IPR038081">
    <property type="entry name" value="CalX-like_sf"/>
</dbReference>
<name>A0A3D8YDB3_9BACT</name>
<dbReference type="EMBL" id="QNUL01000006">
    <property type="protein sequence ID" value="REA62088.1"/>
    <property type="molecule type" value="Genomic_DNA"/>
</dbReference>
<dbReference type="InterPro" id="IPR023612">
    <property type="entry name" value="Peptidase_M4"/>
</dbReference>
<feature type="chain" id="PRO_5017732842" description="Bacillolysin" evidence="9">
    <location>
        <begin position="23"/>
        <end position="1443"/>
    </location>
</feature>
<evidence type="ECO:0000256" key="9">
    <source>
        <dbReference type="SAM" id="SignalP"/>
    </source>
</evidence>
<feature type="signal peptide" evidence="9">
    <location>
        <begin position="1"/>
        <end position="22"/>
    </location>
</feature>
<dbReference type="GO" id="GO:0004222">
    <property type="term" value="F:metalloendopeptidase activity"/>
    <property type="evidence" value="ECO:0007669"/>
    <property type="project" value="InterPro"/>
</dbReference>
<evidence type="ECO:0000256" key="4">
    <source>
        <dbReference type="ARBA" id="ARBA00022729"/>
    </source>
</evidence>
<sequence length="1443" mass="156923">MKLTLRLIAALLLLYRVSYAQNAIQGQLDQFVAKTGAVPTIDKATSSISFLRFPSGNALKINGGTAQEKALSFMSQNAGLFALRSDRDVYQVKETRRDNYGLEHVVLQQYISGVPVFDGIVKFHFNKANDLSSMNGNVIRVNKLNPIPTIKKEVAAALALKMVESQKTKDFKEKLKAPLKVVHNTLYVFQKGLAQGYEGEKHLVYEIEVRNDADVREFLYIDAHTNTLVEQFTGIHEALNRKLYTYPPGSTRFTTPTLTWSEGNQFPGDLDTWQRSEIESAGQMYHMMKNAFGYTSYDGAHAPMETSHNNPTINCPNANWDGSRANYCVGIATDDVVAHEWAHAYTEYTSGLIYLWQAGALNEAYSDIWGETVDLLNNYFDDGEGTAMRPSAGGDCPAVAITSRWRVGEKATVTNGAIRDMYNPNCFNDPGRVLDPMYYCTNPPLSNSNDYGGVHINSGVINHSYALLVDGGTYNGQTISGIGLTKAAHIFWYAQANFMTKTTDFAAQADILEASGQALIDLNRNLPNLSTLDVAPSLSGQYITPADLAELKKVLLAVEMRSDTRCGHTPMLKPVAQICDGGTAENALFFYNFESGLGNWTVSNVGSDGTWFPRNWVVKGSAPDGRPGQVVYAVDYDGGDCGADNESGVMSLMSPIMTIPAGAPTELTMAFDHYVATEGGYDGGNIKYKIGAGGWTLIPASAFIANAYNSTLTTAESSNPLAGQRAFTGSDGGSVAGSWGQSRINLTALGLDRGETIQFRWDFGTDCGWGTDGWYIDDVRIYSCSIPSVQFSTASTIVNEVEATAGIAPAVCLPYVEKIITVRINRAPTAPVTVTFNPPAAVTPSGTARLGTTADYSFSPGSFVLQASQMSQDVVVRIYNDAYVEGTETAVLSYSLSTTGDAIAGSTLQTHTLIINDDDVDPETQRVEVLNADFNDKVFPSGWLSDNDNNGIHGEYPQDWAVIYGEDPNVIYLDPNVAGQPFLIADSDHYGSGVRTWSVETPPFSTLGMKSINLSFLEVFRTYAQPGDFDEVASIDVWDGTAWRSVFTQNEASGTSGTIGAAVTRNITIPDAYANAAMKLRFQYTASFDWYWALDNIKVTATYPKQIETAVTTNPDAQYLGPRETAYFYDPGTGNLIAKIENLTDWDYGCTTVQIDRTGTGSESWVASYTITRKTFKVTPSNPNPNGSYKITLYYKDAELGAYKGSIASMGKSENGITTGNQGAGSFAEVQISSAYETDWAYTATFNSGFSGFGLSNAPAIGSLPVKLVKFDGKHTTEGNLLKWATTSEVNSDYFAVERATEVKSFVEIGRVNGNGNSAITNNYQFKDSKYGKGLNYYRLKSVDQDGSFAYSKIVAIEAANAREIKAFPNPVQATLHIELPDVNISPVRVKIINASGQVVLEKDKVKTTGGVLVQDVSKLGAGLYQVVISDENTGYNFQMVKL</sequence>
<dbReference type="GO" id="GO:0046872">
    <property type="term" value="F:metal ion binding"/>
    <property type="evidence" value="ECO:0007669"/>
    <property type="project" value="UniProtKB-KW"/>
</dbReference>
<evidence type="ECO:0000256" key="2">
    <source>
        <dbReference type="ARBA" id="ARBA00022670"/>
    </source>
</evidence>
<dbReference type="InterPro" id="IPR027268">
    <property type="entry name" value="Peptidase_M4/M1_CTD_sf"/>
</dbReference>
<keyword evidence="3" id="KW-0479">Metal-binding</keyword>
<evidence type="ECO:0000259" key="11">
    <source>
        <dbReference type="Pfam" id="PF02868"/>
    </source>
</evidence>
<keyword evidence="15" id="KW-1185">Reference proteome</keyword>
<keyword evidence="5" id="KW-0378">Hydrolase</keyword>
<dbReference type="InterPro" id="IPR050728">
    <property type="entry name" value="Zinc_Metalloprotease_M4"/>
</dbReference>
<keyword evidence="2" id="KW-0645">Protease</keyword>
<dbReference type="Gene3D" id="2.60.40.2030">
    <property type="match status" value="1"/>
</dbReference>
<accession>A0A3D8YDB3</accession>
<keyword evidence="6" id="KW-0862">Zinc</keyword>
<dbReference type="Pfam" id="PF18962">
    <property type="entry name" value="Por_Secre_tail"/>
    <property type="match status" value="1"/>
</dbReference>
<dbReference type="SUPFAM" id="SSF141072">
    <property type="entry name" value="CalX-like"/>
    <property type="match status" value="1"/>
</dbReference>
<evidence type="ECO:0000256" key="1">
    <source>
        <dbReference type="ARBA" id="ARBA00009388"/>
    </source>
</evidence>
<reference evidence="14 15" key="1">
    <citation type="submission" date="2018-07" db="EMBL/GenBank/DDBJ databases">
        <title>Dyadobacter roseus sp. nov., isolated from rose rhizosphere soil.</title>
        <authorList>
            <person name="Chen L."/>
        </authorList>
    </citation>
    <scope>NUCLEOTIDE SEQUENCE [LARGE SCALE GENOMIC DNA]</scope>
    <source>
        <strain evidence="14 15">RS19</strain>
    </source>
</reference>
<dbReference type="Gene3D" id="3.10.450.490">
    <property type="match status" value="1"/>
</dbReference>
<evidence type="ECO:0000259" key="13">
    <source>
        <dbReference type="Pfam" id="PF18962"/>
    </source>
</evidence>
<evidence type="ECO:0000259" key="10">
    <source>
        <dbReference type="Pfam" id="PF01447"/>
    </source>
</evidence>
<dbReference type="GO" id="GO:0006508">
    <property type="term" value="P:proteolysis"/>
    <property type="evidence" value="ECO:0007669"/>
    <property type="project" value="UniProtKB-KW"/>
</dbReference>
<dbReference type="Proteomes" id="UP000256373">
    <property type="component" value="Unassembled WGS sequence"/>
</dbReference>
<dbReference type="Pfam" id="PF07504">
    <property type="entry name" value="FTP"/>
    <property type="match status" value="1"/>
</dbReference>
<gene>
    <name evidence="14" type="ORF">DSL64_10560</name>
</gene>
<feature type="domain" description="FTP" evidence="12">
    <location>
        <begin position="90"/>
        <end position="138"/>
    </location>
</feature>
<dbReference type="InterPro" id="IPR013856">
    <property type="entry name" value="Peptidase_M4_domain"/>
</dbReference>
<dbReference type="InterPro" id="IPR011096">
    <property type="entry name" value="FTP_domain"/>
</dbReference>
<evidence type="ECO:0000256" key="6">
    <source>
        <dbReference type="ARBA" id="ARBA00022833"/>
    </source>
</evidence>
<dbReference type="Gene3D" id="1.10.390.10">
    <property type="entry name" value="Neutral Protease Domain 2"/>
    <property type="match status" value="1"/>
</dbReference>
<dbReference type="InterPro" id="IPR026444">
    <property type="entry name" value="Secre_tail"/>
</dbReference>
<feature type="domain" description="Peptidase M4 C-terminal" evidence="11">
    <location>
        <begin position="350"/>
        <end position="511"/>
    </location>
</feature>
<dbReference type="PRINTS" id="PR00730">
    <property type="entry name" value="THERMOLYSIN"/>
</dbReference>
<proteinExistence type="inferred from homology"/>
<dbReference type="OrthoDB" id="291295at2"/>
<evidence type="ECO:0000256" key="5">
    <source>
        <dbReference type="ARBA" id="ARBA00022801"/>
    </source>
</evidence>
<dbReference type="PANTHER" id="PTHR33794:SF1">
    <property type="entry name" value="BACILLOLYSIN"/>
    <property type="match status" value="1"/>
</dbReference>
<feature type="active site" evidence="8">
    <location>
        <position position="340"/>
    </location>
</feature>
<keyword evidence="4 9" id="KW-0732">Signal</keyword>
<evidence type="ECO:0000256" key="8">
    <source>
        <dbReference type="PIRSR" id="PIRSR623612-1"/>
    </source>
</evidence>
<protein>
    <recommendedName>
        <fullName evidence="16">Bacillolysin</fullName>
    </recommendedName>
</protein>
<feature type="domain" description="Secretion system C-terminal sorting" evidence="13">
    <location>
        <begin position="1368"/>
        <end position="1434"/>
    </location>
</feature>
<comment type="caution">
    <text evidence="14">The sequence shown here is derived from an EMBL/GenBank/DDBJ whole genome shotgun (WGS) entry which is preliminary data.</text>
</comment>
<dbReference type="PANTHER" id="PTHR33794">
    <property type="entry name" value="BACILLOLYSIN"/>
    <property type="match status" value="1"/>
</dbReference>
<dbReference type="Gene3D" id="3.10.170.10">
    <property type="match status" value="1"/>
</dbReference>
<keyword evidence="7" id="KW-0482">Metalloprotease</keyword>
<evidence type="ECO:0000313" key="15">
    <source>
        <dbReference type="Proteomes" id="UP000256373"/>
    </source>
</evidence>
<evidence type="ECO:0000256" key="3">
    <source>
        <dbReference type="ARBA" id="ARBA00022723"/>
    </source>
</evidence>
<dbReference type="Pfam" id="PF01447">
    <property type="entry name" value="Peptidase_M4"/>
    <property type="match status" value="1"/>
</dbReference>
<dbReference type="Pfam" id="PF02868">
    <property type="entry name" value="Peptidase_M4_C"/>
    <property type="match status" value="1"/>
</dbReference>
<dbReference type="NCBIfam" id="TIGR04183">
    <property type="entry name" value="Por_Secre_tail"/>
    <property type="match status" value="1"/>
</dbReference>
<evidence type="ECO:0008006" key="16">
    <source>
        <dbReference type="Google" id="ProtNLM"/>
    </source>
</evidence>
<evidence type="ECO:0000256" key="7">
    <source>
        <dbReference type="ARBA" id="ARBA00023049"/>
    </source>
</evidence>
<dbReference type="InterPro" id="IPR001570">
    <property type="entry name" value="Peptidase_M4_C_domain"/>
</dbReference>
<organism evidence="14 15">
    <name type="scientific">Dyadobacter luteus</name>
    <dbReference type="NCBI Taxonomy" id="2259619"/>
    <lineage>
        <taxon>Bacteria</taxon>
        <taxon>Pseudomonadati</taxon>
        <taxon>Bacteroidota</taxon>
        <taxon>Cytophagia</taxon>
        <taxon>Cytophagales</taxon>
        <taxon>Spirosomataceae</taxon>
        <taxon>Dyadobacter</taxon>
    </lineage>
</organism>
<dbReference type="RefSeq" id="WP_115830724.1">
    <property type="nucleotide sequence ID" value="NZ_QNUL01000006.1"/>
</dbReference>
<feature type="active site" description="Proton donor" evidence="8">
    <location>
        <position position="455"/>
    </location>
</feature>
<dbReference type="SUPFAM" id="SSF55486">
    <property type="entry name" value="Metalloproteases ('zincins'), catalytic domain"/>
    <property type="match status" value="1"/>
</dbReference>
<feature type="domain" description="Peptidase M4" evidence="10">
    <location>
        <begin position="251"/>
        <end position="347"/>
    </location>
</feature>